<feature type="region of interest" description="Disordered" evidence="1">
    <location>
        <begin position="82"/>
        <end position="110"/>
    </location>
</feature>
<proteinExistence type="predicted"/>
<protein>
    <submittedName>
        <fullName evidence="2">Oral cancer-overexpressed protein 1</fullName>
    </submittedName>
</protein>
<gene>
    <name evidence="2" type="ORF">ElyMa_001847400</name>
</gene>
<sequence length="110" mass="12207">MTTPTSPCDDDIFHAVTMTEESSWNEGYHEGVEMGRKKAFEEGYSLGATKGTEIGKEIGFYSGYAAQILHICKEENSKASADLVNKEAQRHQDDKHSREVAQNSAVHKKS</sequence>
<dbReference type="PANTHER" id="PTHR28532:SF1">
    <property type="entry name" value="ORAL CANCER OVEREXPRESSED 1"/>
    <property type="match status" value="1"/>
</dbReference>
<dbReference type="InterPro" id="IPR052436">
    <property type="entry name" value="LTO1_adapter"/>
</dbReference>
<reference evidence="2 3" key="1">
    <citation type="journal article" date="2021" name="Elife">
        <title>Chloroplast acquisition without the gene transfer in kleptoplastic sea slugs, Plakobranchus ocellatus.</title>
        <authorList>
            <person name="Maeda T."/>
            <person name="Takahashi S."/>
            <person name="Yoshida T."/>
            <person name="Shimamura S."/>
            <person name="Takaki Y."/>
            <person name="Nagai Y."/>
            <person name="Toyoda A."/>
            <person name="Suzuki Y."/>
            <person name="Arimoto A."/>
            <person name="Ishii H."/>
            <person name="Satoh N."/>
            <person name="Nishiyama T."/>
            <person name="Hasebe M."/>
            <person name="Maruyama T."/>
            <person name="Minagawa J."/>
            <person name="Obokata J."/>
            <person name="Shigenobu S."/>
        </authorList>
    </citation>
    <scope>NUCLEOTIDE SEQUENCE [LARGE SCALE GENOMIC DNA]</scope>
</reference>
<keyword evidence="3" id="KW-1185">Reference proteome</keyword>
<dbReference type="Proteomes" id="UP000762676">
    <property type="component" value="Unassembled WGS sequence"/>
</dbReference>
<feature type="compositionally biased region" description="Basic and acidic residues" evidence="1">
    <location>
        <begin position="84"/>
        <end position="99"/>
    </location>
</feature>
<dbReference type="AlphaFoldDB" id="A0AAV4EL29"/>
<dbReference type="PANTHER" id="PTHR28532">
    <property type="entry name" value="GEO13458P1"/>
    <property type="match status" value="1"/>
</dbReference>
<name>A0AAV4EL29_9GAST</name>
<dbReference type="EMBL" id="BMAT01003738">
    <property type="protein sequence ID" value="GFR61450.1"/>
    <property type="molecule type" value="Genomic_DNA"/>
</dbReference>
<feature type="compositionally biased region" description="Polar residues" evidence="1">
    <location>
        <begin position="100"/>
        <end position="110"/>
    </location>
</feature>
<accession>A0AAV4EL29</accession>
<organism evidence="2 3">
    <name type="scientific">Elysia marginata</name>
    <dbReference type="NCBI Taxonomy" id="1093978"/>
    <lineage>
        <taxon>Eukaryota</taxon>
        <taxon>Metazoa</taxon>
        <taxon>Spiralia</taxon>
        <taxon>Lophotrochozoa</taxon>
        <taxon>Mollusca</taxon>
        <taxon>Gastropoda</taxon>
        <taxon>Heterobranchia</taxon>
        <taxon>Euthyneura</taxon>
        <taxon>Panpulmonata</taxon>
        <taxon>Sacoglossa</taxon>
        <taxon>Placobranchoidea</taxon>
        <taxon>Plakobranchidae</taxon>
        <taxon>Elysia</taxon>
    </lineage>
</organism>
<evidence type="ECO:0000313" key="3">
    <source>
        <dbReference type="Proteomes" id="UP000762676"/>
    </source>
</evidence>
<evidence type="ECO:0000256" key="1">
    <source>
        <dbReference type="SAM" id="MobiDB-lite"/>
    </source>
</evidence>
<evidence type="ECO:0000313" key="2">
    <source>
        <dbReference type="EMBL" id="GFR61450.1"/>
    </source>
</evidence>
<comment type="caution">
    <text evidence="2">The sequence shown here is derived from an EMBL/GenBank/DDBJ whole genome shotgun (WGS) entry which is preliminary data.</text>
</comment>